<evidence type="ECO:0000256" key="1">
    <source>
        <dbReference type="ARBA" id="ARBA00005695"/>
    </source>
</evidence>
<dbReference type="InterPro" id="IPR000914">
    <property type="entry name" value="SBP_5_dom"/>
</dbReference>
<dbReference type="PANTHER" id="PTHR30290">
    <property type="entry name" value="PERIPLASMIC BINDING COMPONENT OF ABC TRANSPORTER"/>
    <property type="match status" value="1"/>
</dbReference>
<comment type="similarity">
    <text evidence="1">Belongs to the bacterial solute-binding protein 5 family.</text>
</comment>
<dbReference type="GO" id="GO:1904680">
    <property type="term" value="F:peptide transmembrane transporter activity"/>
    <property type="evidence" value="ECO:0007669"/>
    <property type="project" value="TreeGrafter"/>
</dbReference>
<dbReference type="PATRIC" id="fig|1423810.4.peg.494"/>
<accession>A0A0R2C9Z6</accession>
<dbReference type="GO" id="GO:0015833">
    <property type="term" value="P:peptide transport"/>
    <property type="evidence" value="ECO:0007669"/>
    <property type="project" value="TreeGrafter"/>
</dbReference>
<keyword evidence="6" id="KW-1185">Reference proteome</keyword>
<protein>
    <submittedName>
        <fullName evidence="5">Oligopeptide ABC transporter substrate-binding protein</fullName>
    </submittedName>
</protein>
<evidence type="ECO:0000259" key="4">
    <source>
        <dbReference type="Pfam" id="PF00496"/>
    </source>
</evidence>
<feature type="domain" description="Solute-binding protein family 5" evidence="4">
    <location>
        <begin position="99"/>
        <end position="487"/>
    </location>
</feature>
<evidence type="ECO:0000313" key="6">
    <source>
        <dbReference type="Proteomes" id="UP000051789"/>
    </source>
</evidence>
<keyword evidence="2" id="KW-0813">Transport</keyword>
<dbReference type="GO" id="GO:0043190">
    <property type="term" value="C:ATP-binding cassette (ABC) transporter complex"/>
    <property type="evidence" value="ECO:0007669"/>
    <property type="project" value="InterPro"/>
</dbReference>
<dbReference type="Pfam" id="PF00496">
    <property type="entry name" value="SBP_bac_5"/>
    <property type="match status" value="1"/>
</dbReference>
<dbReference type="Gene3D" id="3.40.190.10">
    <property type="entry name" value="Periplasmic binding protein-like II"/>
    <property type="match status" value="1"/>
</dbReference>
<reference evidence="5 6" key="1">
    <citation type="journal article" date="2015" name="Genome Announc.">
        <title>Expanding the biotechnology potential of lactobacilli through comparative genomics of 213 strains and associated genera.</title>
        <authorList>
            <person name="Sun Z."/>
            <person name="Harris H.M."/>
            <person name="McCann A."/>
            <person name="Guo C."/>
            <person name="Argimon S."/>
            <person name="Zhang W."/>
            <person name="Yang X."/>
            <person name="Jeffery I.B."/>
            <person name="Cooney J.C."/>
            <person name="Kagawa T.F."/>
            <person name="Liu W."/>
            <person name="Song Y."/>
            <person name="Salvetti E."/>
            <person name="Wrobel A."/>
            <person name="Rasinkangas P."/>
            <person name="Parkhill J."/>
            <person name="Rea M.C."/>
            <person name="O'Sullivan O."/>
            <person name="Ritari J."/>
            <person name="Douillard F.P."/>
            <person name="Paul Ross R."/>
            <person name="Yang R."/>
            <person name="Briner A.E."/>
            <person name="Felis G.E."/>
            <person name="de Vos W.M."/>
            <person name="Barrangou R."/>
            <person name="Klaenhammer T.R."/>
            <person name="Caufield P.W."/>
            <person name="Cui Y."/>
            <person name="Zhang H."/>
            <person name="O'Toole P.W."/>
        </authorList>
    </citation>
    <scope>NUCLEOTIDE SEQUENCE [LARGE SCALE GENOMIC DNA]</scope>
    <source>
        <strain evidence="5 6">DSM 22698</strain>
    </source>
</reference>
<dbReference type="AlphaFoldDB" id="A0A0R2C9Z6"/>
<name>A0A0R2C9Z6_9LACO</name>
<dbReference type="EMBL" id="AYZK01000001">
    <property type="protein sequence ID" value="KRM88192.1"/>
    <property type="molecule type" value="Genomic_DNA"/>
</dbReference>
<keyword evidence="3" id="KW-0732">Signal</keyword>
<gene>
    <name evidence="5" type="ORF">FD19_GL000483</name>
</gene>
<dbReference type="PANTHER" id="PTHR30290:SF9">
    <property type="entry name" value="OLIGOPEPTIDE-BINDING PROTEIN APPA"/>
    <property type="match status" value="1"/>
</dbReference>
<dbReference type="Proteomes" id="UP000051789">
    <property type="component" value="Unassembled WGS sequence"/>
</dbReference>
<evidence type="ECO:0000256" key="2">
    <source>
        <dbReference type="ARBA" id="ARBA00022448"/>
    </source>
</evidence>
<dbReference type="STRING" id="1423810.FD19_GL000483"/>
<dbReference type="SUPFAM" id="SSF53850">
    <property type="entry name" value="Periplasmic binding protein-like II"/>
    <property type="match status" value="1"/>
</dbReference>
<evidence type="ECO:0000256" key="3">
    <source>
        <dbReference type="ARBA" id="ARBA00022729"/>
    </source>
</evidence>
<dbReference type="Gene3D" id="3.10.105.10">
    <property type="entry name" value="Dipeptide-binding Protein, Domain 3"/>
    <property type="match status" value="1"/>
</dbReference>
<dbReference type="RefSeq" id="WP_162205165.1">
    <property type="nucleotide sequence ID" value="NZ_BBER01000001.1"/>
</dbReference>
<dbReference type="CDD" id="cd08510">
    <property type="entry name" value="PBP2_Lactococcal_OppA_like"/>
    <property type="match status" value="1"/>
</dbReference>
<dbReference type="GO" id="GO:0042597">
    <property type="term" value="C:periplasmic space"/>
    <property type="evidence" value="ECO:0007669"/>
    <property type="project" value="UniProtKB-ARBA"/>
</dbReference>
<organism evidence="5 6">
    <name type="scientific">Lacticaseibacillus thailandensis DSM 22698 = JCM 13996</name>
    <dbReference type="NCBI Taxonomy" id="1423810"/>
    <lineage>
        <taxon>Bacteria</taxon>
        <taxon>Bacillati</taxon>
        <taxon>Bacillota</taxon>
        <taxon>Bacilli</taxon>
        <taxon>Lactobacillales</taxon>
        <taxon>Lactobacillaceae</taxon>
        <taxon>Lacticaseibacillus</taxon>
    </lineage>
</organism>
<dbReference type="InterPro" id="IPR039424">
    <property type="entry name" value="SBP_5"/>
</dbReference>
<dbReference type="PIRSF" id="PIRSF002741">
    <property type="entry name" value="MppA"/>
    <property type="match status" value="1"/>
</dbReference>
<dbReference type="InterPro" id="IPR030678">
    <property type="entry name" value="Peptide/Ni-bd"/>
</dbReference>
<sequence length="578" mass="64822">MITVGVLALGLAGCGHRAQTQTSAGAHTYTTNQSRSISGGTLSVAVATDTPFTGVFAPELADDTTDLTVTQFGTESLFGVGRNYRFNRQGAATIKLNRHRRTATITVKRHVRWADGQPVTAHDVEYAYEILANRATKSARYTDAIQNIRGMAAYHAGTARTISGITMPQGTQGRTVVLHFKTMKPGMQNSGNGYIWEYAEPYHYLKSIPFAKLAQSPRMRSRLLTFGPFRLTKVVDGQAVRYARNPYYYKGTPHLWHINVTTLANAKVTTALKAKQYDLIFNMPSAQYPHVKHLAGYTTLRKPSMSYTYLAFNLGHFDQQTGRNVMDTHARMSDRRLRQAMLYALNLDAVVRKLYPGSRTRGTTLIPTAYGRYHLRTRGYTLNLSKARHLLNQAGYRMGRHGYRTDPQGHPLTIHLAVMQGDATTDAMNTDFIQQWKKVGLRVKLTTGRPIEMNAFYKLVAANPKNVDAFIGSWSLSSEPSPMSLYGPAAPYNFSRFATARNTQLLQQIDSARAFNERYRIAALHRWQRYMLNQAAVVPLTYGVTLVPTSTRVRNLALTPDHTNFGQWQQVAVTRARR</sequence>
<comment type="caution">
    <text evidence="5">The sequence shown here is derived from an EMBL/GenBank/DDBJ whole genome shotgun (WGS) entry which is preliminary data.</text>
</comment>
<proteinExistence type="inferred from homology"/>
<evidence type="ECO:0000313" key="5">
    <source>
        <dbReference type="EMBL" id="KRM88192.1"/>
    </source>
</evidence>